<dbReference type="RefSeq" id="WP_187551905.1">
    <property type="nucleotide sequence ID" value="NZ_CP060719.1"/>
</dbReference>
<evidence type="ECO:0000313" key="2">
    <source>
        <dbReference type="EMBL" id="QNN69384.1"/>
    </source>
</evidence>
<dbReference type="AlphaFoldDB" id="A0A7G9SNF9"/>
<accession>A0A7G9SNF9</accession>
<name>A0A7G9SNF9_9GAMM</name>
<feature type="transmembrane region" description="Helical" evidence="1">
    <location>
        <begin position="131"/>
        <end position="153"/>
    </location>
</feature>
<dbReference type="KEGG" id="tcn:H9L16_11965"/>
<keyword evidence="1" id="KW-1133">Transmembrane helix</keyword>
<dbReference type="EMBL" id="CP060719">
    <property type="protein sequence ID" value="QNN69384.1"/>
    <property type="molecule type" value="Genomic_DNA"/>
</dbReference>
<proteinExistence type="predicted"/>
<protein>
    <submittedName>
        <fullName evidence="2">Uncharacterized protein</fullName>
    </submittedName>
</protein>
<reference evidence="2 3" key="1">
    <citation type="submission" date="2020-08" db="EMBL/GenBank/DDBJ databases">
        <title>Genome sequence of Thermomonas carbonis KCTC 42013T.</title>
        <authorList>
            <person name="Hyun D.-W."/>
            <person name="Bae J.-W."/>
        </authorList>
    </citation>
    <scope>NUCLEOTIDE SEQUENCE [LARGE SCALE GENOMIC DNA]</scope>
    <source>
        <strain evidence="2 3">KCTC 42013</strain>
    </source>
</reference>
<feature type="transmembrane region" description="Helical" evidence="1">
    <location>
        <begin position="56"/>
        <end position="78"/>
    </location>
</feature>
<feature type="transmembrane region" description="Helical" evidence="1">
    <location>
        <begin position="90"/>
        <end position="111"/>
    </location>
</feature>
<keyword evidence="1" id="KW-0812">Transmembrane</keyword>
<evidence type="ECO:0000256" key="1">
    <source>
        <dbReference type="SAM" id="Phobius"/>
    </source>
</evidence>
<organism evidence="2 3">
    <name type="scientific">Thermomonas carbonis</name>
    <dbReference type="NCBI Taxonomy" id="1463158"/>
    <lineage>
        <taxon>Bacteria</taxon>
        <taxon>Pseudomonadati</taxon>
        <taxon>Pseudomonadota</taxon>
        <taxon>Gammaproteobacteria</taxon>
        <taxon>Lysobacterales</taxon>
        <taxon>Lysobacteraceae</taxon>
        <taxon>Thermomonas</taxon>
    </lineage>
</organism>
<keyword evidence="1" id="KW-0472">Membrane</keyword>
<evidence type="ECO:0000313" key="3">
    <source>
        <dbReference type="Proteomes" id="UP000515804"/>
    </source>
</evidence>
<gene>
    <name evidence="2" type="ORF">H9L16_11965</name>
</gene>
<sequence length="161" mass="16927">MPFTPFHLGPGAAFKAIGGRHFSFMVFGGSQVLMDIEPLIGILTNKPILHGPTHTLLGALAIGTLAGIIGKPISAAVLRWLSVPHYPFTWAASFLGAYVGTFSHIVLGAIMHSDMSPWWPVAGGNQLLGQISLGHLHVACMVAGLLGAVVVAIRVKFKGRA</sequence>
<dbReference type="Proteomes" id="UP000515804">
    <property type="component" value="Chromosome"/>
</dbReference>
<keyword evidence="3" id="KW-1185">Reference proteome</keyword>